<dbReference type="NCBIfam" id="NF038128">
    <property type="entry name" value="choice_anch_J"/>
    <property type="match status" value="1"/>
</dbReference>
<evidence type="ECO:0000256" key="6">
    <source>
        <dbReference type="ARBA" id="ARBA00022801"/>
    </source>
</evidence>
<dbReference type="Gene3D" id="2.60.40.2030">
    <property type="match status" value="1"/>
</dbReference>
<evidence type="ECO:0000259" key="12">
    <source>
        <dbReference type="Pfam" id="PF03160"/>
    </source>
</evidence>
<protein>
    <submittedName>
        <fullName evidence="15">Uncharacterized protein</fullName>
    </submittedName>
</protein>
<keyword evidence="5" id="KW-0677">Repeat</keyword>
<dbReference type="GO" id="GO:0006508">
    <property type="term" value="P:proteolysis"/>
    <property type="evidence" value="ECO:0007669"/>
    <property type="project" value="UniProtKB-KW"/>
</dbReference>
<dbReference type="InterPro" id="IPR003644">
    <property type="entry name" value="Calx_beta"/>
</dbReference>
<dbReference type="Proteomes" id="UP000263268">
    <property type="component" value="Unassembled WGS sequence"/>
</dbReference>
<feature type="domain" description="Peptidase M43 pregnancy-associated plasma-A" evidence="13">
    <location>
        <begin position="200"/>
        <end position="358"/>
    </location>
</feature>
<evidence type="ECO:0000256" key="10">
    <source>
        <dbReference type="ARBA" id="ARBA00023157"/>
    </source>
</evidence>
<dbReference type="InterPro" id="IPR038081">
    <property type="entry name" value="CalX-like_sf"/>
</dbReference>
<dbReference type="GO" id="GO:0016020">
    <property type="term" value="C:membrane"/>
    <property type="evidence" value="ECO:0007669"/>
    <property type="project" value="InterPro"/>
</dbReference>
<evidence type="ECO:0000256" key="3">
    <source>
        <dbReference type="ARBA" id="ARBA00022723"/>
    </source>
</evidence>
<keyword evidence="9" id="KW-0482">Metalloprotease</keyword>
<dbReference type="Pfam" id="PF05572">
    <property type="entry name" value="Peptidase_M43"/>
    <property type="match status" value="1"/>
</dbReference>
<dbReference type="GO" id="GO:0008237">
    <property type="term" value="F:metallopeptidase activity"/>
    <property type="evidence" value="ECO:0007669"/>
    <property type="project" value="UniProtKB-KW"/>
</dbReference>
<evidence type="ECO:0000256" key="4">
    <source>
        <dbReference type="ARBA" id="ARBA00022729"/>
    </source>
</evidence>
<keyword evidence="8" id="KW-0106">Calcium</keyword>
<reference evidence="15 16" key="1">
    <citation type="journal article" date="2018" name="Nat. Biotechnol.">
        <title>A standardized bacterial taxonomy based on genome phylogeny substantially revises the tree of life.</title>
        <authorList>
            <person name="Parks D.H."/>
            <person name="Chuvochina M."/>
            <person name="Waite D.W."/>
            <person name="Rinke C."/>
            <person name="Skarshewski A."/>
            <person name="Chaumeil P.A."/>
            <person name="Hugenholtz P."/>
        </authorList>
    </citation>
    <scope>NUCLEOTIDE SEQUENCE [LARGE SCALE GENOMIC DNA]</scope>
    <source>
        <strain evidence="15">UBA10227</strain>
    </source>
</reference>
<evidence type="ECO:0000256" key="7">
    <source>
        <dbReference type="ARBA" id="ARBA00022833"/>
    </source>
</evidence>
<comment type="similarity">
    <text evidence="1">Belongs to the peptidase M43B family.</text>
</comment>
<dbReference type="SUPFAM" id="SSF141072">
    <property type="entry name" value="CalX-like"/>
    <property type="match status" value="1"/>
</dbReference>
<evidence type="ECO:0000259" key="14">
    <source>
        <dbReference type="Pfam" id="PF18962"/>
    </source>
</evidence>
<evidence type="ECO:0000313" key="15">
    <source>
        <dbReference type="EMBL" id="HCY80991.1"/>
    </source>
</evidence>
<keyword evidence="3" id="KW-0479">Metal-binding</keyword>
<dbReference type="InterPro" id="IPR024079">
    <property type="entry name" value="MetalloPept_cat_dom_sf"/>
</dbReference>
<dbReference type="PANTHER" id="PTHR47466">
    <property type="match status" value="1"/>
</dbReference>
<dbReference type="EMBL" id="DPRK01000086">
    <property type="protein sequence ID" value="HCY80991.1"/>
    <property type="molecule type" value="Genomic_DNA"/>
</dbReference>
<dbReference type="Gene3D" id="2.60.120.200">
    <property type="match status" value="1"/>
</dbReference>
<accession>A0A3D6BP20</accession>
<evidence type="ECO:0000313" key="16">
    <source>
        <dbReference type="Proteomes" id="UP000263268"/>
    </source>
</evidence>
<dbReference type="NCBIfam" id="TIGR04183">
    <property type="entry name" value="Por_Secre_tail"/>
    <property type="match status" value="1"/>
</dbReference>
<gene>
    <name evidence="15" type="ORF">DHV22_04970</name>
</gene>
<dbReference type="PANTHER" id="PTHR47466:SF1">
    <property type="entry name" value="METALLOPROTEASE MEP1 (AFU_ORTHOLOGUE AFUA_1G07730)-RELATED"/>
    <property type="match status" value="1"/>
</dbReference>
<feature type="signal peptide" evidence="11">
    <location>
        <begin position="1"/>
        <end position="23"/>
    </location>
</feature>
<comment type="caution">
    <text evidence="15">The sequence shown here is derived from an EMBL/GenBank/DDBJ whole genome shotgun (WGS) entry which is preliminary data.</text>
</comment>
<keyword evidence="6" id="KW-0378">Hydrolase</keyword>
<dbReference type="Gene3D" id="3.40.390.10">
    <property type="entry name" value="Collagenase (Catalytic Domain)"/>
    <property type="match status" value="1"/>
</dbReference>
<dbReference type="InterPro" id="IPR026444">
    <property type="entry name" value="Secre_tail"/>
</dbReference>
<evidence type="ECO:0000256" key="9">
    <source>
        <dbReference type="ARBA" id="ARBA00023049"/>
    </source>
</evidence>
<dbReference type="GO" id="GO:0046872">
    <property type="term" value="F:metal ion binding"/>
    <property type="evidence" value="ECO:0007669"/>
    <property type="project" value="UniProtKB-KW"/>
</dbReference>
<feature type="domain" description="Secretion system C-terminal sorting" evidence="14">
    <location>
        <begin position="880"/>
        <end position="947"/>
    </location>
</feature>
<dbReference type="InterPro" id="IPR008754">
    <property type="entry name" value="Peptidase_M43"/>
</dbReference>
<keyword evidence="4 11" id="KW-0732">Signal</keyword>
<evidence type="ECO:0000259" key="13">
    <source>
        <dbReference type="Pfam" id="PF05572"/>
    </source>
</evidence>
<feature type="chain" id="PRO_5017637999" evidence="11">
    <location>
        <begin position="24"/>
        <end position="954"/>
    </location>
</feature>
<keyword evidence="7" id="KW-0862">Zinc</keyword>
<feature type="domain" description="Calx-beta" evidence="12">
    <location>
        <begin position="376"/>
        <end position="494"/>
    </location>
</feature>
<dbReference type="Pfam" id="PF18962">
    <property type="entry name" value="Por_Secre_tail"/>
    <property type="match status" value="1"/>
</dbReference>
<dbReference type="SUPFAM" id="SSF55486">
    <property type="entry name" value="Metalloproteases ('zincins'), catalytic domain"/>
    <property type="match status" value="1"/>
</dbReference>
<dbReference type="Pfam" id="PF03160">
    <property type="entry name" value="Calx-beta"/>
    <property type="match status" value="1"/>
</dbReference>
<sequence length="954" mass="101951">MKQNNFKNVIGLFLFLMVFSLQAQEKSSATSRATSHEPLQLTEENQRHFNETGYVRCITVEAEALRRQNDPTIQSREAFENWLAPLVEARKQRIAQEIANGTHRRVVVNIPIIFHVITGTQGDANDLPASRIQAQIDQLNIDFRNLAGSTHPAATDAEINFIPAMVDPAGNPLPEPGIDRVYGYPGTQSRATMDGGIKQATVWDRSLYANIWTANLGGGILGYAQFPSNSTLPGMPTNGGSALTDGVVVLSGSVGSVANPGTAAPYNLGRTLTHEIGHWIGLRHIWGDPDQGVDGCTVDDFCADTPNAQTANGGCPNIDSCVDAAGPDMVENYMDYTNDACMNIFTFDQVARMLTVLENADGISNLPNSTTGNGAPTIAFSTPSMNEVEGSSCVSHDISIPVVIGMGASANATVTFTTSGTATNMSDYEILTPSVTFPAGSNAPQNLMIRIYEDAYVEADETIIVDMTLNANGGDAELATNGNETLTVTILDDDNAPNPGSVVTLFSDDFESYPNFIIDGIGDWITIDVDGLPTYTGGTSSPTWANAGDPMAYQIFNPTAAGVTNDISGTSGETRDFDPRSGDKYAAAWAAVPGANPANDDWLVSPVLSLGASGNSVSFWVKAMSNSYGPENYNVGVYVGNGTPTSGADFTLISPASLTAPYAVWTEDTYDLSAYNNQDIRIGIHCISADRYMFMVDDFSVTTFAQNEVQTVVNTSTAAQVDLIGSGSAYAYDSVSGNIMANIQNNDSFDYGCTDISVMRAGTGAQMYENPDSNEFVMDKVIKVNTEFGNTAGDVTGVFYFTEAEIAGWETATGKVRADLYIIREVNGNVEDIVPATIGSYASDVTLQGSFTGADGDFYFGPLNAYLSVENYTFSNSVGLYPNPTTNVLNISLANANELPDNYTIYNMLGQVVLSKHIANEADLSINTSSLSNGMYFIKIAKESSQVSLPFIKK</sequence>
<evidence type="ECO:0000256" key="11">
    <source>
        <dbReference type="SAM" id="SignalP"/>
    </source>
</evidence>
<organism evidence="15 16">
    <name type="scientific">Xanthomarina gelatinilytica</name>
    <dbReference type="NCBI Taxonomy" id="1137281"/>
    <lineage>
        <taxon>Bacteria</taxon>
        <taxon>Pseudomonadati</taxon>
        <taxon>Bacteroidota</taxon>
        <taxon>Flavobacteriia</taxon>
        <taxon>Flavobacteriales</taxon>
        <taxon>Flavobacteriaceae</taxon>
        <taxon>Xanthomarina</taxon>
    </lineage>
</organism>
<evidence type="ECO:0000256" key="2">
    <source>
        <dbReference type="ARBA" id="ARBA00022670"/>
    </source>
</evidence>
<keyword evidence="10" id="KW-1015">Disulfide bond</keyword>
<proteinExistence type="inferred from homology"/>
<evidence type="ECO:0000256" key="5">
    <source>
        <dbReference type="ARBA" id="ARBA00022737"/>
    </source>
</evidence>
<dbReference type="GO" id="GO:0007154">
    <property type="term" value="P:cell communication"/>
    <property type="evidence" value="ECO:0007669"/>
    <property type="project" value="InterPro"/>
</dbReference>
<dbReference type="CDD" id="cd04275">
    <property type="entry name" value="ZnMc_pappalysin_like"/>
    <property type="match status" value="1"/>
</dbReference>
<evidence type="ECO:0000256" key="1">
    <source>
        <dbReference type="ARBA" id="ARBA00008721"/>
    </source>
</evidence>
<dbReference type="AlphaFoldDB" id="A0A3D6BP20"/>
<evidence type="ECO:0000256" key="8">
    <source>
        <dbReference type="ARBA" id="ARBA00022837"/>
    </source>
</evidence>
<name>A0A3D6BP20_9FLAO</name>
<keyword evidence="2" id="KW-0645">Protease</keyword>